<reference evidence="2" key="1">
    <citation type="submission" date="2023-07" db="EMBL/GenBank/DDBJ databases">
        <title>A collection of bacterial strains from the Burkholderia cepacia Research Laboratory and Repository.</title>
        <authorList>
            <person name="Lipuma J."/>
            <person name="Spilker T."/>
            <person name="Caverly L."/>
        </authorList>
    </citation>
    <scope>NUCLEOTIDE SEQUENCE</scope>
    <source>
        <strain evidence="2">AU42020</strain>
    </source>
</reference>
<name>A0ABT8PJD5_9BURK</name>
<feature type="region of interest" description="Disordered" evidence="1">
    <location>
        <begin position="27"/>
        <end position="120"/>
    </location>
</feature>
<gene>
    <name evidence="2" type="ORF">QZM52_24840</name>
</gene>
<sequence>MPVGDKDDARLVVSQIILDTLDALRSRYPKTSAKRRKELSEIRKQLAKDDDKSNQPSGRNTRACSSAREARGTRARCLVENGREYGDGGRYAAKPGARQRQSASAPHARVAHDRHSTPLP</sequence>
<accession>A0ABT8PJD5</accession>
<dbReference type="RefSeq" id="WP_301756645.1">
    <property type="nucleotide sequence ID" value="NZ_JAUJSQ010000011.1"/>
</dbReference>
<proteinExistence type="predicted"/>
<organism evidence="2 3">
    <name type="scientific">Burkholderia metallica</name>
    <dbReference type="NCBI Taxonomy" id="488729"/>
    <lineage>
        <taxon>Bacteria</taxon>
        <taxon>Pseudomonadati</taxon>
        <taxon>Pseudomonadota</taxon>
        <taxon>Betaproteobacteria</taxon>
        <taxon>Burkholderiales</taxon>
        <taxon>Burkholderiaceae</taxon>
        <taxon>Burkholderia</taxon>
        <taxon>Burkholderia cepacia complex</taxon>
    </lineage>
</organism>
<keyword evidence="3" id="KW-1185">Reference proteome</keyword>
<feature type="compositionally biased region" description="Basic and acidic residues" evidence="1">
    <location>
        <begin position="38"/>
        <end position="53"/>
    </location>
</feature>
<feature type="compositionally biased region" description="Polar residues" evidence="1">
    <location>
        <begin position="54"/>
        <end position="64"/>
    </location>
</feature>
<feature type="compositionally biased region" description="Basic and acidic residues" evidence="1">
    <location>
        <begin position="110"/>
        <end position="120"/>
    </location>
</feature>
<protein>
    <submittedName>
        <fullName evidence="2">Uncharacterized protein</fullName>
    </submittedName>
</protein>
<evidence type="ECO:0000256" key="1">
    <source>
        <dbReference type="SAM" id="MobiDB-lite"/>
    </source>
</evidence>
<evidence type="ECO:0000313" key="2">
    <source>
        <dbReference type="EMBL" id="MDN7934518.1"/>
    </source>
</evidence>
<dbReference type="Proteomes" id="UP001171606">
    <property type="component" value="Unassembled WGS sequence"/>
</dbReference>
<comment type="caution">
    <text evidence="2">The sequence shown here is derived from an EMBL/GenBank/DDBJ whole genome shotgun (WGS) entry which is preliminary data.</text>
</comment>
<dbReference type="EMBL" id="JAUJSQ010000011">
    <property type="protein sequence ID" value="MDN7934518.1"/>
    <property type="molecule type" value="Genomic_DNA"/>
</dbReference>
<dbReference type="InterPro" id="IPR027417">
    <property type="entry name" value="P-loop_NTPase"/>
</dbReference>
<evidence type="ECO:0000313" key="3">
    <source>
        <dbReference type="Proteomes" id="UP001171606"/>
    </source>
</evidence>
<dbReference type="Gene3D" id="3.40.50.300">
    <property type="entry name" value="P-loop containing nucleotide triphosphate hydrolases"/>
    <property type="match status" value="1"/>
</dbReference>